<dbReference type="PANTHER" id="PTHR46599:SF3">
    <property type="entry name" value="PIGGYBAC TRANSPOSABLE ELEMENT-DERIVED PROTEIN 4"/>
    <property type="match status" value="1"/>
</dbReference>
<dbReference type="Proteomes" id="UP001458880">
    <property type="component" value="Unassembled WGS sequence"/>
</dbReference>
<protein>
    <submittedName>
        <fullName evidence="2">Transposase IS4</fullName>
    </submittedName>
</protein>
<keyword evidence="3" id="KW-1185">Reference proteome</keyword>
<feature type="domain" description="PiggyBac transposable element-derived protein" evidence="1">
    <location>
        <begin position="222"/>
        <end position="401"/>
    </location>
</feature>
<evidence type="ECO:0000313" key="3">
    <source>
        <dbReference type="Proteomes" id="UP001458880"/>
    </source>
</evidence>
<feature type="domain" description="PiggyBac transposable element-derived protein" evidence="1">
    <location>
        <begin position="3"/>
        <end position="201"/>
    </location>
</feature>
<comment type="caution">
    <text evidence="2">The sequence shown here is derived from an EMBL/GenBank/DDBJ whole genome shotgun (WGS) entry which is preliminary data.</text>
</comment>
<organism evidence="2 3">
    <name type="scientific">Popillia japonica</name>
    <name type="common">Japanese beetle</name>
    <dbReference type="NCBI Taxonomy" id="7064"/>
    <lineage>
        <taxon>Eukaryota</taxon>
        <taxon>Metazoa</taxon>
        <taxon>Ecdysozoa</taxon>
        <taxon>Arthropoda</taxon>
        <taxon>Hexapoda</taxon>
        <taxon>Insecta</taxon>
        <taxon>Pterygota</taxon>
        <taxon>Neoptera</taxon>
        <taxon>Endopterygota</taxon>
        <taxon>Coleoptera</taxon>
        <taxon>Polyphaga</taxon>
        <taxon>Scarabaeiformia</taxon>
        <taxon>Scarabaeidae</taxon>
        <taxon>Rutelinae</taxon>
        <taxon>Popillia</taxon>
    </lineage>
</organism>
<dbReference type="InterPro" id="IPR029526">
    <property type="entry name" value="PGBD"/>
</dbReference>
<name>A0AAW1HUL2_POPJA</name>
<dbReference type="PANTHER" id="PTHR46599">
    <property type="entry name" value="PIGGYBAC TRANSPOSABLE ELEMENT-DERIVED PROTEIN 4"/>
    <property type="match status" value="1"/>
</dbReference>
<evidence type="ECO:0000259" key="1">
    <source>
        <dbReference type="Pfam" id="PF13843"/>
    </source>
</evidence>
<dbReference type="AlphaFoldDB" id="A0AAW1HUL2"/>
<dbReference type="Pfam" id="PF13843">
    <property type="entry name" value="DDE_Tnp_1_7"/>
    <property type="match status" value="2"/>
</dbReference>
<sequence>MGQYIKNKPHKYGVKLYKLCTVTGFTYNVRVYCGKEDSIGSRDHSHNVVLKLMSGLLNSGRTLYADNFYSGLPLVMELLHRQILYCGILRKNRRGLPGEIVIKNLKKNEIFGQENQHGIKIIQWQGERPVLMLSSKPEHSVTLCNTGKKARLSKNGEPGKDILKPKVVLDYNNAKKGVDYSDQMSAYYSSLRKGLKWYFAVIDETAADNEAEVEDHCKDSDDARFTYNVRVYCGKEDSIGSRDHSHNVVLKLMSGLLNSGRTLYADNFYSGLPLVMELLHRQILYCGILRKNRRGLPGEIVIKNLKKNEIFGQENQHGIKIIQWQGERPVLMLSSKPEHSVTLCNTGKKARLSKNGEPGKDILKPKVVLDYNNAKKGVDYSDQMSAYYSSLRKGLKWYFAVIDETAADNEAEVEDHCKDSDDASK</sequence>
<reference evidence="2 3" key="1">
    <citation type="journal article" date="2024" name="BMC Genomics">
        <title>De novo assembly and annotation of Popillia japonica's genome with initial clues to its potential as an invasive pest.</title>
        <authorList>
            <person name="Cucini C."/>
            <person name="Boschi S."/>
            <person name="Funari R."/>
            <person name="Cardaioli E."/>
            <person name="Iannotti N."/>
            <person name="Marturano G."/>
            <person name="Paoli F."/>
            <person name="Bruttini M."/>
            <person name="Carapelli A."/>
            <person name="Frati F."/>
            <person name="Nardi F."/>
        </authorList>
    </citation>
    <scope>NUCLEOTIDE SEQUENCE [LARGE SCALE GENOMIC DNA]</scope>
    <source>
        <strain evidence="2">DMR45628</strain>
    </source>
</reference>
<accession>A0AAW1HUL2</accession>
<dbReference type="EMBL" id="JASPKY010000911">
    <property type="protein sequence ID" value="KAK9680346.1"/>
    <property type="molecule type" value="Genomic_DNA"/>
</dbReference>
<evidence type="ECO:0000313" key="2">
    <source>
        <dbReference type="EMBL" id="KAK9680346.1"/>
    </source>
</evidence>
<proteinExistence type="predicted"/>
<gene>
    <name evidence="2" type="ORF">QE152_g39162</name>
</gene>